<accession>A0A699HN40</accession>
<evidence type="ECO:0000313" key="3">
    <source>
        <dbReference type="EMBL" id="GEY57558.1"/>
    </source>
</evidence>
<evidence type="ECO:0000259" key="2">
    <source>
        <dbReference type="Pfam" id="PF13976"/>
    </source>
</evidence>
<protein>
    <submittedName>
        <fullName evidence="3">Ribonuclease H-like domain-containing protein</fullName>
    </submittedName>
</protein>
<sequence length="328" mass="36467">MYSFDQKNVARSGALTCLFTKATIDESNLWHRRLGHINFKTMNKLVRGNLVRGLPLKIFENDHTCVACQKGKQHKASYDKDADEAPGKGGEGVSKGSEIDNQERFDSSTQDVNIIEPSINTANTNINIGSLNINNVVSNDPSMPSLEESGIFNDVYDDREVGVEADTNNLELSTVIEAIQEELLQFKLQKVWTLVDLPNGLQVKQKDDGIFISQDKYVAYILKRFDFITVKRASTLVEPNKALIKDAEAEDLSSCTKDFTSSCCEENLWILKGQSKLGIWYPRDSPFDLEAFSDSDYARASLNRISITGEYVAALAAVDGCLDQKSDA</sequence>
<feature type="domain" description="GAG-pre-integrase" evidence="2">
    <location>
        <begin position="1"/>
        <end position="73"/>
    </location>
</feature>
<gene>
    <name evidence="3" type="ORF">Tci_429532</name>
</gene>
<feature type="compositionally biased region" description="Basic and acidic residues" evidence="1">
    <location>
        <begin position="76"/>
        <end position="86"/>
    </location>
</feature>
<dbReference type="Pfam" id="PF13976">
    <property type="entry name" value="gag_pre-integrs"/>
    <property type="match status" value="1"/>
</dbReference>
<name>A0A699HN40_TANCI</name>
<reference evidence="3" key="1">
    <citation type="journal article" date="2019" name="Sci. Rep.">
        <title>Draft genome of Tanacetum cinerariifolium, the natural source of mosquito coil.</title>
        <authorList>
            <person name="Yamashiro T."/>
            <person name="Shiraishi A."/>
            <person name="Satake H."/>
            <person name="Nakayama K."/>
        </authorList>
    </citation>
    <scope>NUCLEOTIDE SEQUENCE</scope>
</reference>
<organism evidence="3">
    <name type="scientific">Tanacetum cinerariifolium</name>
    <name type="common">Dalmatian daisy</name>
    <name type="synonym">Chrysanthemum cinerariifolium</name>
    <dbReference type="NCBI Taxonomy" id="118510"/>
    <lineage>
        <taxon>Eukaryota</taxon>
        <taxon>Viridiplantae</taxon>
        <taxon>Streptophyta</taxon>
        <taxon>Embryophyta</taxon>
        <taxon>Tracheophyta</taxon>
        <taxon>Spermatophyta</taxon>
        <taxon>Magnoliopsida</taxon>
        <taxon>eudicotyledons</taxon>
        <taxon>Gunneridae</taxon>
        <taxon>Pentapetalae</taxon>
        <taxon>asterids</taxon>
        <taxon>campanulids</taxon>
        <taxon>Asterales</taxon>
        <taxon>Asteraceae</taxon>
        <taxon>Asteroideae</taxon>
        <taxon>Anthemideae</taxon>
        <taxon>Anthemidinae</taxon>
        <taxon>Tanacetum</taxon>
    </lineage>
</organism>
<feature type="compositionally biased region" description="Basic and acidic residues" evidence="1">
    <location>
        <begin position="97"/>
        <end position="106"/>
    </location>
</feature>
<evidence type="ECO:0000256" key="1">
    <source>
        <dbReference type="SAM" id="MobiDB-lite"/>
    </source>
</evidence>
<dbReference type="EMBL" id="BKCJ010190278">
    <property type="protein sequence ID" value="GEY57558.1"/>
    <property type="molecule type" value="Genomic_DNA"/>
</dbReference>
<comment type="caution">
    <text evidence="3">The sequence shown here is derived from an EMBL/GenBank/DDBJ whole genome shotgun (WGS) entry which is preliminary data.</text>
</comment>
<dbReference type="InterPro" id="IPR025724">
    <property type="entry name" value="GAG-pre-integrase_dom"/>
</dbReference>
<feature type="region of interest" description="Disordered" evidence="1">
    <location>
        <begin position="76"/>
        <end position="111"/>
    </location>
</feature>
<proteinExistence type="predicted"/>
<dbReference type="AlphaFoldDB" id="A0A699HN40"/>